<dbReference type="GO" id="GO:0000271">
    <property type="term" value="P:polysaccharide biosynthetic process"/>
    <property type="evidence" value="ECO:0007669"/>
    <property type="project" value="TreeGrafter"/>
</dbReference>
<dbReference type="AlphaFoldDB" id="A0A1Z3CL59"/>
<dbReference type="InterPro" id="IPR000653">
    <property type="entry name" value="DegT/StrS_aminotransferase"/>
</dbReference>
<evidence type="ECO:0000256" key="2">
    <source>
        <dbReference type="ARBA" id="ARBA00037999"/>
    </source>
</evidence>
<keyword evidence="6" id="KW-0808">Transferase</keyword>
<dbReference type="EMBL" id="CP021934">
    <property type="protein sequence ID" value="ASC04040.1"/>
    <property type="molecule type" value="Genomic_DNA"/>
</dbReference>
<dbReference type="SUPFAM" id="SSF53383">
    <property type="entry name" value="PLP-dependent transferases"/>
    <property type="match status" value="1"/>
</dbReference>
<keyword evidence="1 4" id="KW-0663">Pyridoxal phosphate</keyword>
<dbReference type="InterPro" id="IPR015424">
    <property type="entry name" value="PyrdxlP-dep_Trfase"/>
</dbReference>
<name>A0A1Z3CL59_FUSNP</name>
<organism evidence="6 7">
    <name type="scientific">Fusobacterium nucleatum subsp. polymorphum</name>
    <name type="common">Fusobacterium polymorphum</name>
    <dbReference type="NCBI Taxonomy" id="76857"/>
    <lineage>
        <taxon>Bacteria</taxon>
        <taxon>Fusobacteriati</taxon>
        <taxon>Fusobacteriota</taxon>
        <taxon>Fusobacteriia</taxon>
        <taxon>Fusobacteriales</taxon>
        <taxon>Fusobacteriaceae</taxon>
        <taxon>Fusobacterium</taxon>
    </lineage>
</organism>
<dbReference type="Proteomes" id="UP000196759">
    <property type="component" value="Chromosome"/>
</dbReference>
<evidence type="ECO:0000256" key="4">
    <source>
        <dbReference type="PIRSR" id="PIRSR000390-2"/>
    </source>
</evidence>
<feature type="active site" description="Proton acceptor" evidence="3">
    <location>
        <position position="187"/>
    </location>
</feature>
<evidence type="ECO:0000256" key="1">
    <source>
        <dbReference type="ARBA" id="ARBA00022898"/>
    </source>
</evidence>
<dbReference type="PIRSF" id="PIRSF000390">
    <property type="entry name" value="PLP_StrS"/>
    <property type="match status" value="1"/>
</dbReference>
<dbReference type="PANTHER" id="PTHR30244">
    <property type="entry name" value="TRANSAMINASE"/>
    <property type="match status" value="1"/>
</dbReference>
<proteinExistence type="inferred from homology"/>
<feature type="modified residue" description="N6-(pyridoxal phosphate)lysine" evidence="4">
    <location>
        <position position="187"/>
    </location>
</feature>
<keyword evidence="7" id="KW-1185">Reference proteome</keyword>
<evidence type="ECO:0000313" key="6">
    <source>
        <dbReference type="EMBL" id="ASC04040.1"/>
    </source>
</evidence>
<dbReference type="RefSeq" id="WP_088337977.1">
    <property type="nucleotide sequence ID" value="NZ_CP021934.1"/>
</dbReference>
<evidence type="ECO:0000256" key="5">
    <source>
        <dbReference type="RuleBase" id="RU004508"/>
    </source>
</evidence>
<dbReference type="GO" id="GO:0030170">
    <property type="term" value="F:pyridoxal phosphate binding"/>
    <property type="evidence" value="ECO:0007669"/>
    <property type="project" value="TreeGrafter"/>
</dbReference>
<dbReference type="GO" id="GO:0008483">
    <property type="term" value="F:transaminase activity"/>
    <property type="evidence" value="ECO:0007669"/>
    <property type="project" value="UniProtKB-KW"/>
</dbReference>
<keyword evidence="6" id="KW-0032">Aminotransferase</keyword>
<accession>A0A1Z3CL59</accession>
<evidence type="ECO:0000256" key="3">
    <source>
        <dbReference type="PIRSR" id="PIRSR000390-1"/>
    </source>
</evidence>
<reference evidence="6 7" key="1">
    <citation type="submission" date="2017-06" db="EMBL/GenBank/DDBJ databases">
        <title>Draft genome sequence of Fusobacterium nucleatum subsp. polymorphum KCOM 1260 (=ChDC F218).</title>
        <authorList>
            <person name="Kook J.-K."/>
            <person name="Park S.-N."/>
            <person name="Lim Y.K."/>
            <person name="Roh H."/>
        </authorList>
    </citation>
    <scope>NUCLEOTIDE SEQUENCE [LARGE SCALE GENOMIC DNA]</scope>
    <source>
        <strain evidence="7">KCOM 1260 (ChDC F218)</strain>
    </source>
</reference>
<comment type="similarity">
    <text evidence="2 5">Belongs to the DegT/DnrJ/EryC1 family.</text>
</comment>
<dbReference type="Gene3D" id="3.40.640.10">
    <property type="entry name" value="Type I PLP-dependent aspartate aminotransferase-like (Major domain)"/>
    <property type="match status" value="1"/>
</dbReference>
<dbReference type="CDD" id="cd00616">
    <property type="entry name" value="AHBA_syn"/>
    <property type="match status" value="1"/>
</dbReference>
<dbReference type="InterPro" id="IPR015421">
    <property type="entry name" value="PyrdxlP-dep_Trfase_major"/>
</dbReference>
<dbReference type="Pfam" id="PF01041">
    <property type="entry name" value="DegT_DnrJ_EryC1"/>
    <property type="match status" value="1"/>
</dbReference>
<sequence length="372" mass="43280">MKKLDKKIMVTKSFLPLYEEYCNEIAEIWDNYWLTNMGLKHETLKKELKKYLKVNNISLYTNGHLALEAAIKGLKLSGEIITTPFTFASTTHAITRSGSKPVFCDINLENFTIDTKKIEDLITERTVAILPVHVYGMPCEVDEIEKIAKKNNLKVIYDAAHAFGVEINGKGIGNYGDVSMFSFHATKVFHTIEGGALTYNNKEYSKFFRLEKNFGIANEESIIENGGNAKMNEFQAAMGIVNLRYIEKGIQKRKKIVETYRENLKDIEGIRYLEDIKNIKHSYAYFPIIIDENKYGKTRNELFEMLKEYNIFSRKYFYPLTSDFECYKDINYNKENLKNSKYISERVITLPLYESLRLEEVKYICDVLKEKI</sequence>
<protein>
    <submittedName>
        <fullName evidence="6">Aminotransferase</fullName>
    </submittedName>
</protein>
<evidence type="ECO:0000313" key="7">
    <source>
        <dbReference type="Proteomes" id="UP000196759"/>
    </source>
</evidence>
<gene>
    <name evidence="6" type="ORF">CBG50_12840</name>
</gene>
<dbReference type="PANTHER" id="PTHR30244:SF9">
    <property type="entry name" value="PROTEIN RV3402C"/>
    <property type="match status" value="1"/>
</dbReference>